<dbReference type="RefSeq" id="WP_011603725.1">
    <property type="nucleotide sequence ID" value="NC_008278.1"/>
</dbReference>
<feature type="domain" description="AB hydrolase-1" evidence="2">
    <location>
        <begin position="30"/>
        <end position="169"/>
    </location>
</feature>
<sequence>MSAKHPAWTGMVPVDDTTLYVADTGGSGRTLVYLNGSYANQKHWQKVISELGGEYRHITYDERARGRSKRSADYSFEACVRDLDAVLRARGVERPILVGWSYGAMLAAHWAARYPGRVEAVVAVDGAIPYGLTGAESEERIRKLFRRMRLLFPIAARLGLAARMSADQHADVNIECNEMSAVLAPVLDRVSCPMWYILATGAHLGAEEEEMGEARAALDPVLARNPNLQVGARVTSNHSKILQKDSPAVAGVIRRCTVPRDHSVG</sequence>
<dbReference type="GO" id="GO:0016787">
    <property type="term" value="F:hydrolase activity"/>
    <property type="evidence" value="ECO:0007669"/>
    <property type="project" value="UniProtKB-KW"/>
</dbReference>
<dbReference type="ESTHER" id="fraaa-q0rmn2">
    <property type="family name" value="6_AlphaBeta_hydrolase"/>
</dbReference>
<keyword evidence="4" id="KW-1185">Reference proteome</keyword>
<dbReference type="GO" id="GO:0016020">
    <property type="term" value="C:membrane"/>
    <property type="evidence" value="ECO:0007669"/>
    <property type="project" value="TreeGrafter"/>
</dbReference>
<dbReference type="PANTHER" id="PTHR43798">
    <property type="entry name" value="MONOACYLGLYCEROL LIPASE"/>
    <property type="match status" value="1"/>
</dbReference>
<name>Q0RMN2_FRAAA</name>
<evidence type="ECO:0000313" key="4">
    <source>
        <dbReference type="Proteomes" id="UP000000657"/>
    </source>
</evidence>
<dbReference type="SUPFAM" id="SSF53474">
    <property type="entry name" value="alpha/beta-Hydrolases"/>
    <property type="match status" value="1"/>
</dbReference>
<dbReference type="InterPro" id="IPR000073">
    <property type="entry name" value="AB_hydrolase_1"/>
</dbReference>
<evidence type="ECO:0000313" key="3">
    <source>
        <dbReference type="EMBL" id="CAJ61215.1"/>
    </source>
</evidence>
<proteinExistence type="predicted"/>
<dbReference type="Proteomes" id="UP000000657">
    <property type="component" value="Chromosome"/>
</dbReference>
<dbReference type="Pfam" id="PF00561">
    <property type="entry name" value="Abhydrolase_1"/>
    <property type="match status" value="1"/>
</dbReference>
<accession>Q0RMN2</accession>
<dbReference type="InterPro" id="IPR029058">
    <property type="entry name" value="AB_hydrolase_fold"/>
</dbReference>
<dbReference type="HOGENOM" id="CLU_1084970_0_0_11"/>
<gene>
    <name evidence="3" type="ordered locus">FRAAL2568</name>
</gene>
<keyword evidence="1" id="KW-0378">Hydrolase</keyword>
<dbReference type="EMBL" id="CT573213">
    <property type="protein sequence ID" value="CAJ61215.1"/>
    <property type="molecule type" value="Genomic_DNA"/>
</dbReference>
<dbReference type="PANTHER" id="PTHR43798:SF31">
    <property type="entry name" value="AB HYDROLASE SUPERFAMILY PROTEIN YCLE"/>
    <property type="match status" value="1"/>
</dbReference>
<evidence type="ECO:0000259" key="2">
    <source>
        <dbReference type="Pfam" id="PF00561"/>
    </source>
</evidence>
<dbReference type="STRING" id="326424.FRAAL2568"/>
<dbReference type="Gene3D" id="3.40.50.1820">
    <property type="entry name" value="alpha/beta hydrolase"/>
    <property type="match status" value="1"/>
</dbReference>
<dbReference type="KEGG" id="fal:FRAAL2568"/>
<dbReference type="AlphaFoldDB" id="Q0RMN2"/>
<evidence type="ECO:0000256" key="1">
    <source>
        <dbReference type="ARBA" id="ARBA00022801"/>
    </source>
</evidence>
<organism evidence="3 4">
    <name type="scientific">Frankia alni (strain DSM 45986 / CECT 9034 / ACN14a)</name>
    <dbReference type="NCBI Taxonomy" id="326424"/>
    <lineage>
        <taxon>Bacteria</taxon>
        <taxon>Bacillati</taxon>
        <taxon>Actinomycetota</taxon>
        <taxon>Actinomycetes</taxon>
        <taxon>Frankiales</taxon>
        <taxon>Frankiaceae</taxon>
        <taxon>Frankia</taxon>
    </lineage>
</organism>
<reference evidence="3 4" key="1">
    <citation type="journal article" date="2007" name="Genome Res.">
        <title>Genome characteristics of facultatively symbiotic Frankia sp. strains reflect host range and host plant biogeography.</title>
        <authorList>
            <person name="Normand P."/>
            <person name="Lapierre P."/>
            <person name="Tisa L.S."/>
            <person name="Gogarten J.P."/>
            <person name="Alloisio N."/>
            <person name="Bagnarol E."/>
            <person name="Bassi C.A."/>
            <person name="Berry A.M."/>
            <person name="Bickhart D.M."/>
            <person name="Choisne N."/>
            <person name="Couloux A."/>
            <person name="Cournoyer B."/>
            <person name="Cruveiller S."/>
            <person name="Daubin V."/>
            <person name="Demange N."/>
            <person name="Francino M.P."/>
            <person name="Goltsman E."/>
            <person name="Huang Y."/>
            <person name="Kopp O.R."/>
            <person name="Labarre L."/>
            <person name="Lapidus A."/>
            <person name="Lavire C."/>
            <person name="Marechal J."/>
            <person name="Martinez M."/>
            <person name="Mastronunzio J.E."/>
            <person name="Mullin B.C."/>
            <person name="Niemann J."/>
            <person name="Pujic P."/>
            <person name="Rawnsley T."/>
            <person name="Rouy Z."/>
            <person name="Schenowitz C."/>
            <person name="Sellstedt A."/>
            <person name="Tavares F."/>
            <person name="Tomkins J.P."/>
            <person name="Vallenet D."/>
            <person name="Valverde C."/>
            <person name="Wall L.G."/>
            <person name="Wang Y."/>
            <person name="Medigue C."/>
            <person name="Benson D.R."/>
        </authorList>
    </citation>
    <scope>NUCLEOTIDE SEQUENCE [LARGE SCALE GENOMIC DNA]</scope>
    <source>
        <strain evidence="4">DSM 45986 / CECT 9034 / ACN14a</strain>
    </source>
</reference>
<protein>
    <recommendedName>
        <fullName evidence="2">AB hydrolase-1 domain-containing protein</fullName>
    </recommendedName>
</protein>
<dbReference type="InterPro" id="IPR050266">
    <property type="entry name" value="AB_hydrolase_sf"/>
</dbReference>
<dbReference type="eggNOG" id="COG0596">
    <property type="taxonomic scope" value="Bacteria"/>
</dbReference>